<keyword evidence="4 7" id="KW-1133">Transmembrane helix</keyword>
<organism evidence="9 10">
    <name type="scientific">Nocardioides yefusunii</name>
    <dbReference type="NCBI Taxonomy" id="2500546"/>
    <lineage>
        <taxon>Bacteria</taxon>
        <taxon>Bacillati</taxon>
        <taxon>Actinomycetota</taxon>
        <taxon>Actinomycetes</taxon>
        <taxon>Propionibacteriales</taxon>
        <taxon>Nocardioidaceae</taxon>
        <taxon>Nocardioides</taxon>
    </lineage>
</organism>
<dbReference type="EMBL" id="JBHSQI010000003">
    <property type="protein sequence ID" value="MFC6153329.1"/>
    <property type="molecule type" value="Genomic_DNA"/>
</dbReference>
<evidence type="ECO:0000256" key="6">
    <source>
        <dbReference type="SAM" id="Coils"/>
    </source>
</evidence>
<dbReference type="RefSeq" id="WP_128221168.1">
    <property type="nucleotide sequence ID" value="NZ_CP034929.1"/>
</dbReference>
<dbReference type="Proteomes" id="UP001596098">
    <property type="component" value="Unassembled WGS sequence"/>
</dbReference>
<feature type="transmembrane region" description="Helical" evidence="7">
    <location>
        <begin position="17"/>
        <end position="39"/>
    </location>
</feature>
<evidence type="ECO:0000256" key="3">
    <source>
        <dbReference type="ARBA" id="ARBA00022692"/>
    </source>
</evidence>
<gene>
    <name evidence="9" type="ORF">ACFPWU_06575</name>
</gene>
<proteinExistence type="predicted"/>
<keyword evidence="5 7" id="KW-0472">Membrane</keyword>
<reference evidence="10" key="1">
    <citation type="journal article" date="2019" name="Int. J. Syst. Evol. Microbiol.">
        <title>The Global Catalogue of Microorganisms (GCM) 10K type strain sequencing project: providing services to taxonomists for standard genome sequencing and annotation.</title>
        <authorList>
            <consortium name="The Broad Institute Genomics Platform"/>
            <consortium name="The Broad Institute Genome Sequencing Center for Infectious Disease"/>
            <person name="Wu L."/>
            <person name="Ma J."/>
        </authorList>
    </citation>
    <scope>NUCLEOTIDE SEQUENCE [LARGE SCALE GENOMIC DNA]</scope>
    <source>
        <strain evidence="10">DFY28</strain>
    </source>
</reference>
<dbReference type="Pfam" id="PF00482">
    <property type="entry name" value="T2SSF"/>
    <property type="match status" value="1"/>
</dbReference>
<feature type="domain" description="Type II secretion system protein GspF" evidence="8">
    <location>
        <begin position="177"/>
        <end position="302"/>
    </location>
</feature>
<comment type="caution">
    <text evidence="9">The sequence shown here is derived from an EMBL/GenBank/DDBJ whole genome shotgun (WGS) entry which is preliminary data.</text>
</comment>
<feature type="transmembrane region" description="Helical" evidence="7">
    <location>
        <begin position="285"/>
        <end position="304"/>
    </location>
</feature>
<keyword evidence="6" id="KW-0175">Coiled coil</keyword>
<dbReference type="Gene3D" id="1.20.81.30">
    <property type="entry name" value="Type II secretion system (T2SS), domain F"/>
    <property type="match status" value="1"/>
</dbReference>
<evidence type="ECO:0000313" key="9">
    <source>
        <dbReference type="EMBL" id="MFC6153329.1"/>
    </source>
</evidence>
<protein>
    <submittedName>
        <fullName evidence="9">Type II secretion system F family protein</fullName>
    </submittedName>
</protein>
<accession>A0ABW1QXJ4</accession>
<sequence length="344" mass="36547">MDTSIVAAAAGAALPDWSLWVAVGLVLAGLLGAGTLLFATGRKEADLSVEERVALYASGAGVAAPGPGGHRATPASEYPFETTKAAAEALLKRNKSLEEKLALQLEAAGSGFKASEWLLLRLGVIVVAGFLGLLIGGGNVILGLLFLALGFAGPSFFLKFKRAKRVKSFNSQLPDTLQLMSGSLSAGLSLAQSVDTIVNEGTEPMASEFRKVLVETRLGVELEDALEGIVERFDSKDFGWVVMAIRIQRQVGGNLGELLDTVAGTIRERDYMRRQVDALASEGKISAMVIGGLPPVFTLYLLLVQRDYVMPMFTEPLGLLMLGAACAMLGVGIFWTTRLIKMEV</sequence>
<dbReference type="PANTHER" id="PTHR35007:SF1">
    <property type="entry name" value="PILUS ASSEMBLY PROTEIN"/>
    <property type="match status" value="1"/>
</dbReference>
<evidence type="ECO:0000256" key="5">
    <source>
        <dbReference type="ARBA" id="ARBA00023136"/>
    </source>
</evidence>
<feature type="transmembrane region" description="Helical" evidence="7">
    <location>
        <begin position="316"/>
        <end position="335"/>
    </location>
</feature>
<keyword evidence="10" id="KW-1185">Reference proteome</keyword>
<evidence type="ECO:0000256" key="1">
    <source>
        <dbReference type="ARBA" id="ARBA00004651"/>
    </source>
</evidence>
<keyword evidence="3 7" id="KW-0812">Transmembrane</keyword>
<evidence type="ECO:0000256" key="7">
    <source>
        <dbReference type="SAM" id="Phobius"/>
    </source>
</evidence>
<name>A0ABW1QXJ4_9ACTN</name>
<keyword evidence="2" id="KW-1003">Cell membrane</keyword>
<evidence type="ECO:0000259" key="8">
    <source>
        <dbReference type="Pfam" id="PF00482"/>
    </source>
</evidence>
<evidence type="ECO:0000256" key="4">
    <source>
        <dbReference type="ARBA" id="ARBA00022989"/>
    </source>
</evidence>
<feature type="coiled-coil region" evidence="6">
    <location>
        <begin position="80"/>
        <end position="107"/>
    </location>
</feature>
<comment type="subcellular location">
    <subcellularLocation>
        <location evidence="1">Cell membrane</location>
        <topology evidence="1">Multi-pass membrane protein</topology>
    </subcellularLocation>
</comment>
<dbReference type="InterPro" id="IPR042094">
    <property type="entry name" value="T2SS_GspF_sf"/>
</dbReference>
<dbReference type="InterPro" id="IPR018076">
    <property type="entry name" value="T2SS_GspF_dom"/>
</dbReference>
<feature type="transmembrane region" description="Helical" evidence="7">
    <location>
        <begin position="118"/>
        <end position="135"/>
    </location>
</feature>
<feature type="transmembrane region" description="Helical" evidence="7">
    <location>
        <begin position="141"/>
        <end position="158"/>
    </location>
</feature>
<evidence type="ECO:0000256" key="2">
    <source>
        <dbReference type="ARBA" id="ARBA00022475"/>
    </source>
</evidence>
<dbReference type="PANTHER" id="PTHR35007">
    <property type="entry name" value="INTEGRAL MEMBRANE PROTEIN-RELATED"/>
    <property type="match status" value="1"/>
</dbReference>
<evidence type="ECO:0000313" key="10">
    <source>
        <dbReference type="Proteomes" id="UP001596098"/>
    </source>
</evidence>